<protein>
    <submittedName>
        <fullName evidence="2">HET-domain-containing protein</fullName>
    </submittedName>
</protein>
<organism evidence="2 3">
    <name type="scientific">Coniophora puteana (strain RWD-64-598)</name>
    <name type="common">Brown rot fungus</name>
    <dbReference type="NCBI Taxonomy" id="741705"/>
    <lineage>
        <taxon>Eukaryota</taxon>
        <taxon>Fungi</taxon>
        <taxon>Dikarya</taxon>
        <taxon>Basidiomycota</taxon>
        <taxon>Agaricomycotina</taxon>
        <taxon>Agaricomycetes</taxon>
        <taxon>Agaricomycetidae</taxon>
        <taxon>Boletales</taxon>
        <taxon>Coniophorineae</taxon>
        <taxon>Coniophoraceae</taxon>
        <taxon>Coniophora</taxon>
    </lineage>
</organism>
<dbReference type="OMA" id="MAMIREY"/>
<keyword evidence="3" id="KW-1185">Reference proteome</keyword>
<feature type="domain" description="Heterokaryon incompatibility" evidence="1">
    <location>
        <begin position="216"/>
        <end position="362"/>
    </location>
</feature>
<name>A0A5M3N7E1_CONPW</name>
<evidence type="ECO:0000313" key="2">
    <source>
        <dbReference type="EMBL" id="EIW87353.1"/>
    </source>
</evidence>
<dbReference type="OrthoDB" id="5125733at2759"/>
<dbReference type="Proteomes" id="UP000053558">
    <property type="component" value="Unassembled WGS sequence"/>
</dbReference>
<dbReference type="KEGG" id="cput:CONPUDRAFT_141503"/>
<sequence>MDNPQKHAVADRQESLCAQCSKLNLRQMLKGGVTMEDAIPLDTMVNVLAKASTCKLCSLISNVLRRTWLLDKHDYPDIDFSPIQLTIYARECGNIRDPPPPVPELAHRLFIRPIGRPIEVIDAMIAAETALELEIQLMEEDAHLLGRSPDLHGRRVTEVVDMGLVKRWMGICEGTHEGLCASAWWREGETATLPSTVRMVDVRDSAIVQVPPGCRYVALSYMWGIPGDSYWTTSTNLAERSQPGGLPKSALPTVISDTILLMRDLGERYLWVDSLCIKQDDPSDKAFQISAMERIYGCSLFTIFAAGGTSANAPLPGLRPGTRVVHQQIEEIQGLHLSVPLPTPQEALAHSRWMTRGWTYQELMLSRRRLYFTDDQVFFECLANLFGEDLVAESPGLVNAVKQHPFSVRGGGQFISAGRPSDWLRQRWVWSFMHVLSKYTRRHLSVETDIIDAMSALTNACAQGFRLAGGDPRKAFHYGMPVTEMDLALLWTPDPYAPHERRVLEEYMGNKIPWPSWAWSGWRGRIRYMDDGQFAGLEQMTIYPGLDASLVDRWFIVDEDLGLTQLEVSTFIEHNSDHADVPRPYVIPRWDRAWSIPSNVHLKPGTLVFRTSLAPFRVAVADSASYEDYSTLVTEHHAIFSVHALNSPQDVVGRIILPAMHPSPATIQLLALSRCKKSDNLPWVTPDTNIVEQGFLLNVMATRPVSEVGKRERIGVGVILERAWVEASLSTDVIMLQ</sequence>
<accession>A0A5M3N7E1</accession>
<dbReference type="Pfam" id="PF06985">
    <property type="entry name" value="HET"/>
    <property type="match status" value="1"/>
</dbReference>
<reference evidence="3" key="1">
    <citation type="journal article" date="2012" name="Science">
        <title>The Paleozoic origin of enzymatic lignin decomposition reconstructed from 31 fungal genomes.</title>
        <authorList>
            <person name="Floudas D."/>
            <person name="Binder M."/>
            <person name="Riley R."/>
            <person name="Barry K."/>
            <person name="Blanchette R.A."/>
            <person name="Henrissat B."/>
            <person name="Martinez A.T."/>
            <person name="Otillar R."/>
            <person name="Spatafora J.W."/>
            <person name="Yadav J.S."/>
            <person name="Aerts A."/>
            <person name="Benoit I."/>
            <person name="Boyd A."/>
            <person name="Carlson A."/>
            <person name="Copeland A."/>
            <person name="Coutinho P.M."/>
            <person name="de Vries R.P."/>
            <person name="Ferreira P."/>
            <person name="Findley K."/>
            <person name="Foster B."/>
            <person name="Gaskell J."/>
            <person name="Glotzer D."/>
            <person name="Gorecki P."/>
            <person name="Heitman J."/>
            <person name="Hesse C."/>
            <person name="Hori C."/>
            <person name="Igarashi K."/>
            <person name="Jurgens J.A."/>
            <person name="Kallen N."/>
            <person name="Kersten P."/>
            <person name="Kohler A."/>
            <person name="Kuees U."/>
            <person name="Kumar T.K.A."/>
            <person name="Kuo A."/>
            <person name="LaButti K."/>
            <person name="Larrondo L.F."/>
            <person name="Lindquist E."/>
            <person name="Ling A."/>
            <person name="Lombard V."/>
            <person name="Lucas S."/>
            <person name="Lundell T."/>
            <person name="Martin R."/>
            <person name="McLaughlin D.J."/>
            <person name="Morgenstern I."/>
            <person name="Morin E."/>
            <person name="Murat C."/>
            <person name="Nagy L.G."/>
            <person name="Nolan M."/>
            <person name="Ohm R.A."/>
            <person name="Patyshakuliyeva A."/>
            <person name="Rokas A."/>
            <person name="Ruiz-Duenas F.J."/>
            <person name="Sabat G."/>
            <person name="Salamov A."/>
            <person name="Samejima M."/>
            <person name="Schmutz J."/>
            <person name="Slot J.C."/>
            <person name="St John F."/>
            <person name="Stenlid J."/>
            <person name="Sun H."/>
            <person name="Sun S."/>
            <person name="Syed K."/>
            <person name="Tsang A."/>
            <person name="Wiebenga A."/>
            <person name="Young D."/>
            <person name="Pisabarro A."/>
            <person name="Eastwood D.C."/>
            <person name="Martin F."/>
            <person name="Cullen D."/>
            <person name="Grigoriev I.V."/>
            <person name="Hibbett D.S."/>
        </authorList>
    </citation>
    <scope>NUCLEOTIDE SEQUENCE [LARGE SCALE GENOMIC DNA]</scope>
    <source>
        <strain evidence="3">RWD-64-598 SS2</strain>
    </source>
</reference>
<dbReference type="InterPro" id="IPR010730">
    <property type="entry name" value="HET"/>
</dbReference>
<evidence type="ECO:0000313" key="3">
    <source>
        <dbReference type="Proteomes" id="UP000053558"/>
    </source>
</evidence>
<dbReference type="PANTHER" id="PTHR33112:SF12">
    <property type="entry name" value="HETEROKARYON INCOMPATIBILITY DOMAIN-CONTAINING PROTEIN"/>
    <property type="match status" value="1"/>
</dbReference>
<evidence type="ECO:0000259" key="1">
    <source>
        <dbReference type="Pfam" id="PF06985"/>
    </source>
</evidence>
<dbReference type="RefSeq" id="XP_007763871.1">
    <property type="nucleotide sequence ID" value="XM_007765681.1"/>
</dbReference>
<dbReference type="EMBL" id="JH711573">
    <property type="protein sequence ID" value="EIW87353.1"/>
    <property type="molecule type" value="Genomic_DNA"/>
</dbReference>
<proteinExistence type="predicted"/>
<dbReference type="PANTHER" id="PTHR33112">
    <property type="entry name" value="DOMAIN PROTEIN, PUTATIVE-RELATED"/>
    <property type="match status" value="1"/>
</dbReference>
<gene>
    <name evidence="2" type="ORF">CONPUDRAFT_141503</name>
</gene>
<comment type="caution">
    <text evidence="2">The sequence shown here is derived from an EMBL/GenBank/DDBJ whole genome shotgun (WGS) entry which is preliminary data.</text>
</comment>
<dbReference type="GeneID" id="19201635"/>
<dbReference type="AlphaFoldDB" id="A0A5M3N7E1"/>